<dbReference type="KEGG" id="msz:MSSIH_2566"/>
<dbReference type="PANTHER" id="PTHR14136">
    <property type="entry name" value="BTB_POZ DOMAIN-CONTAINING PROTEIN KCTD9"/>
    <property type="match status" value="1"/>
</dbReference>
<protein>
    <submittedName>
        <fullName evidence="2">Pentapeptide repeat family protein</fullName>
    </submittedName>
</protein>
<keyword evidence="1" id="KW-1133">Transmembrane helix</keyword>
<dbReference type="EMBL" id="CP009507">
    <property type="protein sequence ID" value="AKB33256.1"/>
    <property type="molecule type" value="Genomic_DNA"/>
</dbReference>
<dbReference type="PATRIC" id="fig|1434119.4.peg.3369"/>
<sequence>MASREELKQFSENAKKEMKQLYEKIKRHPLTCLTCIIAIVTAAILLIVLPHWQVSGINDITEKITQENQSRATLAQILGGIAVGVGIYFAWGNLKIAQSTFESNQEMARKSLEFAQEGQITERFTRAVDQLGAIDQLGNPAIEIRLGGIYALERIANESEKDYWPIMEILTAYIRKNSSTEDLRLSGQNKVSLDIQAILYVISRRKNCFNNGESIPLNLRGTCLQNADIHSAHLEDANLEGANLNCANLEGANLNCANLEGANLYRINLNRAYIENANLYCAYLKEAYLNWTHFRDARLPEAHLEDANLYKTHIEGAILTDAYLEGSKLIEAHLEGARLQGARLQGVSLLDAHLEGAELEKTNFSGAHLEGANLKGAKNLTVDQLSKVKTLYNAELDPELEKSLREKYPHLFDEPVDEP</sequence>
<dbReference type="Pfam" id="PF00805">
    <property type="entry name" value="Pentapeptide"/>
    <property type="match status" value="3"/>
</dbReference>
<evidence type="ECO:0000313" key="3">
    <source>
        <dbReference type="Proteomes" id="UP000033092"/>
    </source>
</evidence>
<dbReference type="InterPro" id="IPR051082">
    <property type="entry name" value="Pentapeptide-BTB/POZ_domain"/>
</dbReference>
<dbReference type="GeneID" id="41606699"/>
<dbReference type="PANTHER" id="PTHR14136:SF17">
    <property type="entry name" value="BTB_POZ DOMAIN-CONTAINING PROTEIN KCTD9"/>
    <property type="match status" value="1"/>
</dbReference>
<dbReference type="RefSeq" id="WP_148705651.1">
    <property type="nucleotide sequence ID" value="NZ_CP009507.1"/>
</dbReference>
<dbReference type="SUPFAM" id="SSF141571">
    <property type="entry name" value="Pentapeptide repeat-like"/>
    <property type="match status" value="1"/>
</dbReference>
<evidence type="ECO:0000313" key="2">
    <source>
        <dbReference type="EMBL" id="AKB33256.1"/>
    </source>
</evidence>
<gene>
    <name evidence="2" type="ORF">MSSIH_2566</name>
</gene>
<proteinExistence type="predicted"/>
<dbReference type="HOGENOM" id="CLU_033401_0_1_2"/>
<reference evidence="2 3" key="1">
    <citation type="submission" date="2014-07" db="EMBL/GenBank/DDBJ databases">
        <title>Methanogenic archaea and the global carbon cycle.</title>
        <authorList>
            <person name="Henriksen J.R."/>
            <person name="Luke J."/>
            <person name="Reinhart S."/>
            <person name="Benedict M.N."/>
            <person name="Youngblut N.D."/>
            <person name="Metcalf M.E."/>
            <person name="Whitaker R.J."/>
            <person name="Metcalf W.W."/>
        </authorList>
    </citation>
    <scope>NUCLEOTIDE SEQUENCE [LARGE SCALE GENOMIC DNA]</scope>
    <source>
        <strain evidence="2 3">HI350</strain>
    </source>
</reference>
<dbReference type="Proteomes" id="UP000033092">
    <property type="component" value="Chromosome"/>
</dbReference>
<name>A0A0E3LB70_9EURY</name>
<keyword evidence="1" id="KW-0472">Membrane</keyword>
<accession>A0A0E3LB70</accession>
<dbReference type="InterPro" id="IPR001646">
    <property type="entry name" value="5peptide_repeat"/>
</dbReference>
<organism evidence="2 3">
    <name type="scientific">Methanosarcina siciliae HI350</name>
    <dbReference type="NCBI Taxonomy" id="1434119"/>
    <lineage>
        <taxon>Archaea</taxon>
        <taxon>Methanobacteriati</taxon>
        <taxon>Methanobacteriota</taxon>
        <taxon>Stenosarchaea group</taxon>
        <taxon>Methanomicrobia</taxon>
        <taxon>Methanosarcinales</taxon>
        <taxon>Methanosarcinaceae</taxon>
        <taxon>Methanosarcina</taxon>
    </lineage>
</organism>
<dbReference type="AlphaFoldDB" id="A0A0E3LB70"/>
<feature type="transmembrane region" description="Helical" evidence="1">
    <location>
        <begin position="30"/>
        <end position="52"/>
    </location>
</feature>
<evidence type="ECO:0000256" key="1">
    <source>
        <dbReference type="SAM" id="Phobius"/>
    </source>
</evidence>
<keyword evidence="1" id="KW-0812">Transmembrane</keyword>
<dbReference type="Gene3D" id="2.160.20.80">
    <property type="entry name" value="E3 ubiquitin-protein ligase SopA"/>
    <property type="match status" value="1"/>
</dbReference>
<feature type="transmembrane region" description="Helical" evidence="1">
    <location>
        <begin position="72"/>
        <end position="91"/>
    </location>
</feature>